<dbReference type="SUPFAM" id="SSF55486">
    <property type="entry name" value="Metalloproteases ('zincins'), catalytic domain"/>
    <property type="match status" value="1"/>
</dbReference>
<keyword evidence="11 15" id="KW-1015">Disulfide bond</keyword>
<feature type="binding site" evidence="14 17">
    <location>
        <position position="398"/>
    </location>
    <ligand>
        <name>Zn(2+)</name>
        <dbReference type="ChEBI" id="CHEBI:29105"/>
        <note>catalytic</note>
    </ligand>
</feature>
<dbReference type="CDD" id="cd00041">
    <property type="entry name" value="CUB"/>
    <property type="match status" value="1"/>
</dbReference>
<evidence type="ECO:0000313" key="22">
    <source>
        <dbReference type="Proteomes" id="UP000887568"/>
    </source>
</evidence>
<evidence type="ECO:0000256" key="8">
    <source>
        <dbReference type="ARBA" id="ARBA00022801"/>
    </source>
</evidence>
<feature type="disulfide bond" evidence="15">
    <location>
        <begin position="479"/>
        <end position="503"/>
    </location>
</feature>
<dbReference type="SMART" id="SM00209">
    <property type="entry name" value="TSP1"/>
    <property type="match status" value="3"/>
</dbReference>
<keyword evidence="4" id="KW-0645">Protease</keyword>
<feature type="disulfide bond" evidence="15">
    <location>
        <begin position="376"/>
        <end position="453"/>
    </location>
</feature>
<dbReference type="Gene3D" id="2.60.120.830">
    <property type="match status" value="1"/>
</dbReference>
<dbReference type="Pfam" id="PF00090">
    <property type="entry name" value="TSP_1"/>
    <property type="match status" value="1"/>
</dbReference>
<evidence type="ECO:0000256" key="14">
    <source>
        <dbReference type="PIRSR" id="PIRSR613273-2"/>
    </source>
</evidence>
<evidence type="ECO:0000256" key="16">
    <source>
        <dbReference type="PROSITE-ProRule" id="PRU00059"/>
    </source>
</evidence>
<comment type="caution">
    <text evidence="17">Lacks conserved residue(s) required for the propagation of feature annotation.</text>
</comment>
<evidence type="ECO:0000256" key="5">
    <source>
        <dbReference type="ARBA" id="ARBA00022723"/>
    </source>
</evidence>
<feature type="binding site" evidence="14">
    <location>
        <position position="339"/>
    </location>
    <ligand>
        <name>Ca(2+)</name>
        <dbReference type="ChEBI" id="CHEBI:29108"/>
        <label>1</label>
    </ligand>
</feature>
<keyword evidence="5 14" id="KW-0479">Metal-binding</keyword>
<feature type="disulfide bond" evidence="15">
    <location>
        <begin position="578"/>
        <end position="590"/>
    </location>
</feature>
<evidence type="ECO:0000256" key="17">
    <source>
        <dbReference type="PROSITE-ProRule" id="PRU00276"/>
    </source>
</evidence>
<feature type="disulfide bond" evidence="15">
    <location>
        <begin position="498"/>
        <end position="529"/>
    </location>
</feature>
<dbReference type="GO" id="GO:0006508">
    <property type="term" value="P:proteolysis"/>
    <property type="evidence" value="ECO:0007669"/>
    <property type="project" value="UniProtKB-KW"/>
</dbReference>
<feature type="domain" description="CUB" evidence="19">
    <location>
        <begin position="969"/>
        <end position="1075"/>
    </location>
</feature>
<keyword evidence="8" id="KW-0378">Hydrolase</keyword>
<keyword evidence="3" id="KW-0272">Extracellular matrix</keyword>
<evidence type="ECO:0000256" key="15">
    <source>
        <dbReference type="PIRSR" id="PIRSR613273-3"/>
    </source>
</evidence>
<dbReference type="InterPro" id="IPR024079">
    <property type="entry name" value="MetalloPept_cat_dom_sf"/>
</dbReference>
<dbReference type="PROSITE" id="PS50215">
    <property type="entry name" value="ADAM_MEPRO"/>
    <property type="match status" value="1"/>
</dbReference>
<comment type="subcellular location">
    <subcellularLocation>
        <location evidence="1">Secreted</location>
        <location evidence="1">Extracellular space</location>
        <location evidence="1">Extracellular matrix</location>
    </subcellularLocation>
</comment>
<feature type="active site" evidence="13 17">
    <location>
        <position position="399"/>
    </location>
</feature>
<keyword evidence="12" id="KW-0325">Glycoprotein</keyword>
<dbReference type="GO" id="GO:0004222">
    <property type="term" value="F:metalloendopeptidase activity"/>
    <property type="evidence" value="ECO:0007669"/>
    <property type="project" value="InterPro"/>
</dbReference>
<dbReference type="Pfam" id="PF17771">
    <property type="entry name" value="ADAMTS_CR_2"/>
    <property type="match status" value="1"/>
</dbReference>
<dbReference type="PROSITE" id="PS50092">
    <property type="entry name" value="TSP1"/>
    <property type="match status" value="3"/>
</dbReference>
<feature type="binding site" evidence="14">
    <location>
        <position position="339"/>
    </location>
    <ligand>
        <name>Ca(2+)</name>
        <dbReference type="ChEBI" id="CHEBI:29108"/>
        <label>2</label>
    </ligand>
</feature>
<feature type="binding site" evidence="14 17">
    <location>
        <position position="402"/>
    </location>
    <ligand>
        <name>Zn(2+)</name>
        <dbReference type="ChEBI" id="CHEBI:29105"/>
        <note>catalytic</note>
    </ligand>
</feature>
<feature type="binding site" evidence="14">
    <location>
        <position position="453"/>
    </location>
    <ligand>
        <name>Ca(2+)</name>
        <dbReference type="ChEBI" id="CHEBI:29108"/>
        <label>1</label>
    </ligand>
</feature>
<dbReference type="AlphaFoldDB" id="A0A914BTD6"/>
<dbReference type="Gene3D" id="3.40.1620.60">
    <property type="match status" value="1"/>
</dbReference>
<proteinExistence type="predicted"/>
<dbReference type="Pfam" id="PF01421">
    <property type="entry name" value="Reprolysin"/>
    <property type="match status" value="1"/>
</dbReference>
<dbReference type="SMART" id="SM00042">
    <property type="entry name" value="CUB"/>
    <property type="match status" value="2"/>
</dbReference>
<dbReference type="InterPro" id="IPR041645">
    <property type="entry name" value="ADAMTS_CR_2"/>
</dbReference>
<dbReference type="Pfam" id="PF00431">
    <property type="entry name" value="CUB"/>
    <property type="match status" value="1"/>
</dbReference>
<evidence type="ECO:0000256" key="9">
    <source>
        <dbReference type="ARBA" id="ARBA00022833"/>
    </source>
</evidence>
<feature type="signal peptide" evidence="18">
    <location>
        <begin position="1"/>
        <end position="18"/>
    </location>
</feature>
<evidence type="ECO:0000256" key="6">
    <source>
        <dbReference type="ARBA" id="ARBA00022729"/>
    </source>
</evidence>
<dbReference type="InterPro" id="IPR050439">
    <property type="entry name" value="ADAMTS_ADAMTS-like"/>
</dbReference>
<keyword evidence="9 14" id="KW-0862">Zinc</keyword>
<dbReference type="FunFam" id="2.20.100.10:FF:000001">
    <property type="entry name" value="semaphorin-5A isoform X1"/>
    <property type="match status" value="1"/>
</dbReference>
<dbReference type="Pfam" id="PF01562">
    <property type="entry name" value="Pep_M12B_propep"/>
    <property type="match status" value="1"/>
</dbReference>
<dbReference type="InterPro" id="IPR045371">
    <property type="entry name" value="ADAMTS_CR_3"/>
</dbReference>
<keyword evidence="14" id="KW-0106">Calcium</keyword>
<dbReference type="SUPFAM" id="SSF49854">
    <property type="entry name" value="Spermadhesin, CUB domain"/>
    <property type="match status" value="2"/>
</dbReference>
<dbReference type="GO" id="GO:0031012">
    <property type="term" value="C:extracellular matrix"/>
    <property type="evidence" value="ECO:0007669"/>
    <property type="project" value="TreeGrafter"/>
</dbReference>
<dbReference type="PANTHER" id="PTHR13723:SF311">
    <property type="entry name" value="ADAM CYSTEINE-RICH DOMAIN-CONTAINING PROTEIN"/>
    <property type="match status" value="1"/>
</dbReference>
<name>A0A914BTD6_PATMI</name>
<evidence type="ECO:0000256" key="1">
    <source>
        <dbReference type="ARBA" id="ARBA00004498"/>
    </source>
</evidence>
<dbReference type="GO" id="GO:0046872">
    <property type="term" value="F:metal ion binding"/>
    <property type="evidence" value="ECO:0007669"/>
    <property type="project" value="UniProtKB-KW"/>
</dbReference>
<dbReference type="InterPro" id="IPR001590">
    <property type="entry name" value="Peptidase_M12B"/>
</dbReference>
<keyword evidence="6 18" id="KW-0732">Signal</keyword>
<dbReference type="GO" id="GO:0030198">
    <property type="term" value="P:extracellular matrix organization"/>
    <property type="evidence" value="ECO:0007669"/>
    <property type="project" value="InterPro"/>
</dbReference>
<dbReference type="InterPro" id="IPR010294">
    <property type="entry name" value="ADAMTS_spacer1"/>
</dbReference>
<keyword evidence="2" id="KW-0964">Secreted</keyword>
<feature type="binding site" evidence="14">
    <location>
        <position position="456"/>
    </location>
    <ligand>
        <name>Ca(2+)</name>
        <dbReference type="ChEBI" id="CHEBI:29108"/>
        <label>2</label>
    </ligand>
</feature>
<feature type="disulfide bond" evidence="15">
    <location>
        <begin position="563"/>
        <end position="600"/>
    </location>
</feature>
<dbReference type="Proteomes" id="UP000887568">
    <property type="component" value="Unplaced"/>
</dbReference>
<dbReference type="InterPro" id="IPR000859">
    <property type="entry name" value="CUB_dom"/>
</dbReference>
<feature type="binding site" evidence="14">
    <location>
        <position position="346"/>
    </location>
    <ligand>
        <name>Ca(2+)</name>
        <dbReference type="ChEBI" id="CHEBI:29108"/>
        <label>1</label>
    </ligand>
</feature>
<dbReference type="Gene3D" id="3.40.390.10">
    <property type="entry name" value="Collagenase (Catalytic Domain)"/>
    <property type="match status" value="1"/>
</dbReference>
<dbReference type="OMA" id="VMEGTEC"/>
<evidence type="ECO:0000256" key="7">
    <source>
        <dbReference type="ARBA" id="ARBA00022737"/>
    </source>
</evidence>
<dbReference type="InterPro" id="IPR002870">
    <property type="entry name" value="Peptidase_M12B_N"/>
</dbReference>
<evidence type="ECO:0000259" key="19">
    <source>
        <dbReference type="PROSITE" id="PS01180"/>
    </source>
</evidence>
<feature type="disulfide bond" evidence="15">
    <location>
        <begin position="414"/>
        <end position="437"/>
    </location>
</feature>
<dbReference type="InterPro" id="IPR013273">
    <property type="entry name" value="ADAMTS/ADAMTS-like"/>
</dbReference>
<organism evidence="21 22">
    <name type="scientific">Patiria miniata</name>
    <name type="common">Bat star</name>
    <name type="synonym">Asterina miniata</name>
    <dbReference type="NCBI Taxonomy" id="46514"/>
    <lineage>
        <taxon>Eukaryota</taxon>
        <taxon>Metazoa</taxon>
        <taxon>Echinodermata</taxon>
        <taxon>Eleutherozoa</taxon>
        <taxon>Asterozoa</taxon>
        <taxon>Asteroidea</taxon>
        <taxon>Valvatacea</taxon>
        <taxon>Valvatida</taxon>
        <taxon>Asterinidae</taxon>
        <taxon>Patiria</taxon>
    </lineage>
</organism>
<dbReference type="SUPFAM" id="SSF82895">
    <property type="entry name" value="TSP-1 type 1 repeat"/>
    <property type="match status" value="3"/>
</dbReference>
<dbReference type="Gene3D" id="2.60.120.290">
    <property type="entry name" value="Spermadhesin, CUB domain"/>
    <property type="match status" value="2"/>
</dbReference>
<feature type="binding site" evidence="14 17">
    <location>
        <position position="408"/>
    </location>
    <ligand>
        <name>Zn(2+)</name>
        <dbReference type="ChEBI" id="CHEBI:29105"/>
        <note>catalytic</note>
    </ligand>
</feature>
<keyword evidence="7" id="KW-0677">Repeat</keyword>
<dbReference type="GeneID" id="119746409"/>
<dbReference type="InterPro" id="IPR000884">
    <property type="entry name" value="TSP1_rpt"/>
</dbReference>
<evidence type="ECO:0000256" key="10">
    <source>
        <dbReference type="ARBA" id="ARBA00023049"/>
    </source>
</evidence>
<comment type="cofactor">
    <cofactor evidence="14">
        <name>Zn(2+)</name>
        <dbReference type="ChEBI" id="CHEBI:29105"/>
    </cofactor>
    <text evidence="14">Binds 1 zinc ion per subunit.</text>
</comment>
<evidence type="ECO:0000256" key="18">
    <source>
        <dbReference type="SAM" id="SignalP"/>
    </source>
</evidence>
<dbReference type="Gene3D" id="2.20.100.10">
    <property type="entry name" value="Thrombospondin type-1 (TSP1) repeat"/>
    <property type="match status" value="3"/>
</dbReference>
<evidence type="ECO:0000256" key="12">
    <source>
        <dbReference type="ARBA" id="ARBA00023180"/>
    </source>
</evidence>
<feature type="disulfide bond" evidence="15">
    <location>
        <begin position="567"/>
        <end position="605"/>
    </location>
</feature>
<feature type="binding site" evidence="14">
    <location>
        <position position="245"/>
    </location>
    <ligand>
        <name>Ca(2+)</name>
        <dbReference type="ChEBI" id="CHEBI:29108"/>
        <label>1</label>
    </ligand>
</feature>
<dbReference type="RefSeq" id="XP_038079260.1">
    <property type="nucleotide sequence ID" value="XM_038223332.1"/>
</dbReference>
<feature type="domain" description="CUB" evidence="19">
    <location>
        <begin position="1084"/>
        <end position="1196"/>
    </location>
</feature>
<evidence type="ECO:0000256" key="4">
    <source>
        <dbReference type="ARBA" id="ARBA00022670"/>
    </source>
</evidence>
<keyword evidence="10" id="KW-0482">Metalloprotease</keyword>
<dbReference type="PRINTS" id="PR01857">
    <property type="entry name" value="ADAMTSFAMILY"/>
</dbReference>
<evidence type="ECO:0000256" key="13">
    <source>
        <dbReference type="PIRSR" id="PIRSR613273-1"/>
    </source>
</evidence>
<dbReference type="Pfam" id="PF05986">
    <property type="entry name" value="ADAMTS_spacer1"/>
    <property type="match status" value="1"/>
</dbReference>
<evidence type="ECO:0000313" key="21">
    <source>
        <dbReference type="EnsemblMetazoa" id="XP_038079260.1"/>
    </source>
</evidence>
<evidence type="ECO:0000256" key="11">
    <source>
        <dbReference type="ARBA" id="ARBA00023157"/>
    </source>
</evidence>
<dbReference type="PANTHER" id="PTHR13723">
    <property type="entry name" value="ADAMTS A DISINTEGRIN AND METALLOPROTEASE WITH THROMBOSPONDIN MOTIFS PROTEASE"/>
    <property type="match status" value="1"/>
</dbReference>
<evidence type="ECO:0000256" key="3">
    <source>
        <dbReference type="ARBA" id="ARBA00022530"/>
    </source>
</evidence>
<dbReference type="Pfam" id="PF19030">
    <property type="entry name" value="TSP1_ADAMTS"/>
    <property type="match status" value="2"/>
</dbReference>
<accession>A0A914BTD6</accession>
<dbReference type="EnsemblMetazoa" id="XM_038223332.1">
    <property type="protein sequence ID" value="XP_038079260.1"/>
    <property type="gene ID" value="LOC119746409"/>
</dbReference>
<keyword evidence="22" id="KW-1185">Reference proteome</keyword>
<feature type="binding site" evidence="14">
    <location>
        <position position="456"/>
    </location>
    <ligand>
        <name>Ca(2+)</name>
        <dbReference type="ChEBI" id="CHEBI:29108"/>
        <label>1</label>
    </ligand>
</feature>
<feature type="disulfide bond" evidence="15">
    <location>
        <begin position="523"/>
        <end position="534"/>
    </location>
</feature>
<sequence length="1197" mass="131764">MTLTFVSVVALIAAVLSARSVTSSPAILDGHDLTHEDIKSYFGGITVTSKNGDPNYDIVDIWDLPTDSPTKQPLRDAVPHRHQHDVHFTAFREDYHLRLSKNPWLARQGLRMETLGRNGTVVASQEVQRDCYYFGELVSHNSSSVAISKCNGLAGVISYGEHDIFIKPLRRDHAEQYRRRRRDAVDPHVVYRRSAGDSDPAAQFCSPPPPMKDPETGMTVDEEMVAALDGKLLPSSLQTGQKYMELMVMADNEMRRHHRDDLESYVMTILNIVARRFVDPSLGANLRIHLVKFYVLESDQVGSGSDGFSTEDAFTVSNNGYQLLDDFCQWQGTKNEVDDVHPEHWDNAMLLTRYNLINPTDGSDSLLGRAPVGGTCRHFQQCSVNEDDGLGSALTIAHETGHTLNLNHDSTYGCPDGINIMSGLRSAGEGALSWSMCSQTNIQEFLRNPVSNCLNDEPLMAPLSVNELPGTVYSYADQCKLAFDSDRYTMPVDGQVDCTVLACQDPSRAWRSKGTPVMEGTECGTDKWCINGQCVQREPLPDAVDGQWSSWGGQFGSAEFGPCSRSCGGGVRSRMRYCDNPPPSNGGRGCEGSNTEYMVCETQPCATSQDDFRDEQCMASNDIPLNGVTYNWVKGFTTEQTGDELCQYKCLSDQRFWAKREPFRFTDGTRCWHNEKNDAGKLKLCVGGLCKHFGCDGRENSNSGFDVCGVCNGDGSSCTRISDSFTGGSSTGFNHFLTLPVGSTGVEIANTNARYTYIALKIGNEYVLQGTGNYRPSTGRYSAGSSVVLYENGNDLEELFIPGPITQAIEVEAYLFLDPNVNYVGGINVKPDIQYQYYAPSGSGSGVQESFRWVGTTFTPCTSTCGGGMQTRSVNCYRTLNAREEVVPDDLCPQPKPIERQACNTETCPFVMLAKWETSEWFPCSVTCGQGTRSRMVRCIRDGVEAPGSPECDEASRPAEQETCNQGECSSIVPSACNGVTGEPSGIIYNIGQNTNGETCSQIIAVSPGKEVVLHIVKMVIDCSTESFKIKVGLSEQRYCGYIANRQITVGHNIVNIEHKTSTANNGYHLSYSLIDSATPPNPCDKVLTVASGRITSPNWPNPYSPNQMCTTTIVVEPGKRIRVNFQKFFLDGEEPFCATDYVMITDNNARNDSPVFYCGTKGRFNYRSKSNMIAVTFRSDATQELKGFKAALKQIN</sequence>
<dbReference type="OrthoDB" id="9942326at2759"/>
<reference evidence="21" key="1">
    <citation type="submission" date="2022-11" db="UniProtKB">
        <authorList>
            <consortium name="EnsemblMetazoa"/>
        </authorList>
    </citation>
    <scope>IDENTIFICATION</scope>
</reference>
<feature type="disulfide bond" evidence="15">
    <location>
        <begin position="328"/>
        <end position="382"/>
    </location>
</feature>
<feature type="domain" description="Peptidase M12B" evidence="20">
    <location>
        <begin position="242"/>
        <end position="458"/>
    </location>
</feature>
<feature type="binding site" evidence="14">
    <location>
        <position position="245"/>
    </location>
    <ligand>
        <name>Ca(2+)</name>
        <dbReference type="ChEBI" id="CHEBI:29108"/>
        <label>2</label>
    </ligand>
</feature>
<evidence type="ECO:0000256" key="2">
    <source>
        <dbReference type="ARBA" id="ARBA00022525"/>
    </source>
</evidence>
<feature type="chain" id="PRO_5038100584" evidence="18">
    <location>
        <begin position="19"/>
        <end position="1197"/>
    </location>
</feature>
<dbReference type="InterPro" id="IPR036383">
    <property type="entry name" value="TSP1_rpt_sf"/>
</dbReference>
<dbReference type="Pfam" id="PF19236">
    <property type="entry name" value="ADAMTS_CR_3"/>
    <property type="match status" value="1"/>
</dbReference>
<protein>
    <submittedName>
        <fullName evidence="21">Uncharacterized protein</fullName>
    </submittedName>
</protein>
<dbReference type="PROSITE" id="PS01180">
    <property type="entry name" value="CUB"/>
    <property type="match status" value="2"/>
</dbReference>
<evidence type="ECO:0000259" key="20">
    <source>
        <dbReference type="PROSITE" id="PS50215"/>
    </source>
</evidence>
<dbReference type="InterPro" id="IPR035914">
    <property type="entry name" value="Sperma_CUB_dom_sf"/>
</dbReference>
<dbReference type="FunFam" id="2.60.120.290:FF:000005">
    <property type="entry name" value="Procollagen C-endopeptidase enhancer 1"/>
    <property type="match status" value="1"/>
</dbReference>
<feature type="disulfide bond" evidence="16">
    <location>
        <begin position="1023"/>
        <end position="1040"/>
    </location>
</feature>